<keyword evidence="2" id="KW-1185">Reference proteome</keyword>
<dbReference type="RefSeq" id="WP_151546766.1">
    <property type="nucleotide sequence ID" value="NZ_WBMR01000321.1"/>
</dbReference>
<dbReference type="Proteomes" id="UP000483004">
    <property type="component" value="Unassembled WGS sequence"/>
</dbReference>
<dbReference type="EMBL" id="WBMR01000321">
    <property type="protein sequence ID" value="KAB2359501.1"/>
    <property type="molecule type" value="Genomic_DNA"/>
</dbReference>
<gene>
    <name evidence="1" type="ORF">F9B16_47005</name>
</gene>
<evidence type="ECO:0000313" key="2">
    <source>
        <dbReference type="Proteomes" id="UP000483004"/>
    </source>
</evidence>
<protein>
    <submittedName>
        <fullName evidence="1">Uncharacterized protein</fullName>
    </submittedName>
</protein>
<organism evidence="1 2">
    <name type="scientific">Actinomadura montaniterrae</name>
    <dbReference type="NCBI Taxonomy" id="1803903"/>
    <lineage>
        <taxon>Bacteria</taxon>
        <taxon>Bacillati</taxon>
        <taxon>Actinomycetota</taxon>
        <taxon>Actinomycetes</taxon>
        <taxon>Streptosporangiales</taxon>
        <taxon>Thermomonosporaceae</taxon>
        <taxon>Actinomadura</taxon>
    </lineage>
</organism>
<dbReference type="AlphaFoldDB" id="A0A6L3VCX2"/>
<dbReference type="OrthoDB" id="3375894at2"/>
<proteinExistence type="predicted"/>
<name>A0A6L3VCX2_9ACTN</name>
<accession>A0A6L3VCX2</accession>
<sequence length="417" mass="45194">MNDAWAARPPLDRDGADRALAHLRDEKERISTALLDLEGHQGYQLLDGAALDGRTRRVQAEVRARMAEIWALFDHYGRTLGEAERLRARHSRPDRAQLAELTRLLAGPSVELPAEEVPLERRTLLAGPSGEKLTLQAVVARMTPLYEDVAKTVAALDAVWSALLSRLAEVEEEQRAAAGLLASLGGTDPDLERLTAELEAVAAIVRGDPLALAKGGRADTGRLDVLRTALADVRRGLEEARRLRDGFADRIAGIATVLDALRGAEAEARRARDEVLAKIASPVLPDLPDMSATLADRLAAVGRPLGGTPAARAGGWNDLADRVADLERAMTAALDQARRDAEVIRGLLDRREELRGRLEAYRAKAARLGGAEDAELAAIYERARELLWTSPCDLREATVTLSGYQQAITSRAKGAQR</sequence>
<comment type="caution">
    <text evidence="1">The sequence shown here is derived from an EMBL/GenBank/DDBJ whole genome shotgun (WGS) entry which is preliminary data.</text>
</comment>
<evidence type="ECO:0000313" key="1">
    <source>
        <dbReference type="EMBL" id="KAB2359501.1"/>
    </source>
</evidence>
<reference evidence="1 2" key="1">
    <citation type="submission" date="2019-09" db="EMBL/GenBank/DDBJ databases">
        <title>Actinomadura physcomitrii sp. nov., a novel actinomycete isolated from moss [Physcomitrium sphaericum (Ludw) Fuernr].</title>
        <authorList>
            <person name="Liu C."/>
            <person name="Zhuang X."/>
        </authorList>
    </citation>
    <scope>NUCLEOTIDE SEQUENCE [LARGE SCALE GENOMIC DNA]</scope>
    <source>
        <strain evidence="1 2">CYP1-1B</strain>
    </source>
</reference>